<gene>
    <name evidence="1" type="ORF">DOZ80_11250</name>
</gene>
<reference evidence="1 2" key="1">
    <citation type="submission" date="2018-06" db="EMBL/GenBank/DDBJ databases">
        <authorList>
            <person name="Zhirakovskaya E."/>
        </authorList>
    </citation>
    <scope>NUCLEOTIDE SEQUENCE [LARGE SCALE GENOMIC DNA]</scope>
    <source>
        <strain evidence="1 2">LY3</strain>
    </source>
</reference>
<comment type="caution">
    <text evidence="1">The sequence shown here is derived from an EMBL/GenBank/DDBJ whole genome shotgun (WGS) entry which is preliminary data.</text>
</comment>
<evidence type="ECO:0000313" key="1">
    <source>
        <dbReference type="EMBL" id="RAI71024.1"/>
    </source>
</evidence>
<protein>
    <submittedName>
        <fullName evidence="1">Uncharacterized protein</fullName>
    </submittedName>
</protein>
<dbReference type="AlphaFoldDB" id="A0A327N9X3"/>
<proteinExistence type="predicted"/>
<name>A0A327N9X3_PSEFL</name>
<dbReference type="EMBL" id="QLIN01000003">
    <property type="protein sequence ID" value="RAI71024.1"/>
    <property type="molecule type" value="Genomic_DNA"/>
</dbReference>
<evidence type="ECO:0000313" key="2">
    <source>
        <dbReference type="Proteomes" id="UP000249493"/>
    </source>
</evidence>
<organism evidence="1 2">
    <name type="scientific">Pseudomonas fluorescens</name>
    <dbReference type="NCBI Taxonomy" id="294"/>
    <lineage>
        <taxon>Bacteria</taxon>
        <taxon>Pseudomonadati</taxon>
        <taxon>Pseudomonadota</taxon>
        <taxon>Gammaproteobacteria</taxon>
        <taxon>Pseudomonadales</taxon>
        <taxon>Pseudomonadaceae</taxon>
        <taxon>Pseudomonas</taxon>
    </lineage>
</organism>
<accession>A0A327N9X3</accession>
<dbReference type="Proteomes" id="UP000249493">
    <property type="component" value="Unassembled WGS sequence"/>
</dbReference>
<sequence length="76" mass="8475">MDVNDDACFLDKRGALKSIASELAPTDRQHCAKKLPRLPVSLRQGCLHDLDVYLSRHADSDSCRDAPAGRRLQLSR</sequence>